<dbReference type="GO" id="GO:0002949">
    <property type="term" value="P:tRNA threonylcarbamoyladenosine modification"/>
    <property type="evidence" value="ECO:0007669"/>
    <property type="project" value="InterPro"/>
</dbReference>
<dbReference type="Gene3D" id="3.30.420.40">
    <property type="match status" value="2"/>
</dbReference>
<dbReference type="Pfam" id="PF00814">
    <property type="entry name" value="TsaD"/>
    <property type="match status" value="1"/>
</dbReference>
<evidence type="ECO:0000313" key="3">
    <source>
        <dbReference type="Proteomes" id="UP000193200"/>
    </source>
</evidence>
<dbReference type="FunCoup" id="A0A1Y5RPK8">
    <property type="interactions" value="394"/>
</dbReference>
<name>A0A1Y5RPK8_9PROT</name>
<proteinExistence type="predicted"/>
<sequence>MKILALDTALGACSVAIVEDGRVLAHRTRLGARGQAEALMPMVEAVRADAGLAFAALDRLAVTVGPGSFTGLRIGLAAARGLALATGLPLVGVTTLRAIERAARADRNDPRPLVVALDARRGEIYLQSFDANGRPLGDALAIAPRRAAALLPDGQVLAAGSGAALLAAAHGALAITCLDGILEPDARWVARYAASLPPPRTGEVPAPLYLRAPDAKLPAAPAPGSRR</sequence>
<evidence type="ECO:0000259" key="1">
    <source>
        <dbReference type="Pfam" id="PF00814"/>
    </source>
</evidence>
<dbReference type="Proteomes" id="UP000193200">
    <property type="component" value="Unassembled WGS sequence"/>
</dbReference>
<dbReference type="InterPro" id="IPR043129">
    <property type="entry name" value="ATPase_NBD"/>
</dbReference>
<evidence type="ECO:0000313" key="2">
    <source>
        <dbReference type="EMBL" id="SLN19515.1"/>
    </source>
</evidence>
<dbReference type="GO" id="GO:0005829">
    <property type="term" value="C:cytosol"/>
    <property type="evidence" value="ECO:0007669"/>
    <property type="project" value="TreeGrafter"/>
</dbReference>
<dbReference type="RefSeq" id="WP_085881780.1">
    <property type="nucleotide sequence ID" value="NZ_FWFR01000001.1"/>
</dbReference>
<organism evidence="2 3">
    <name type="scientific">Oceanibacterium hippocampi</name>
    <dbReference type="NCBI Taxonomy" id="745714"/>
    <lineage>
        <taxon>Bacteria</taxon>
        <taxon>Pseudomonadati</taxon>
        <taxon>Pseudomonadota</taxon>
        <taxon>Alphaproteobacteria</taxon>
        <taxon>Sneathiellales</taxon>
        <taxon>Sneathiellaceae</taxon>
        <taxon>Oceanibacterium</taxon>
    </lineage>
</organism>
<dbReference type="NCBIfam" id="TIGR03725">
    <property type="entry name" value="T6A_YeaZ"/>
    <property type="match status" value="1"/>
</dbReference>
<accession>A0A1Y5RPK8</accession>
<reference evidence="2 3" key="1">
    <citation type="submission" date="2017-03" db="EMBL/GenBank/DDBJ databases">
        <authorList>
            <person name="Afonso C.L."/>
            <person name="Miller P.J."/>
            <person name="Scott M.A."/>
            <person name="Spackman E."/>
            <person name="Goraichik I."/>
            <person name="Dimitrov K.M."/>
            <person name="Suarez D.L."/>
            <person name="Swayne D.E."/>
        </authorList>
    </citation>
    <scope>NUCLEOTIDE SEQUENCE [LARGE SCALE GENOMIC DNA]</scope>
    <source>
        <strain evidence="2 3">CECT 7691</strain>
    </source>
</reference>
<dbReference type="InterPro" id="IPR000905">
    <property type="entry name" value="Gcp-like_dom"/>
</dbReference>
<dbReference type="PANTHER" id="PTHR11735">
    <property type="entry name" value="TRNA N6-ADENOSINE THREONYLCARBAMOYLTRANSFERASE"/>
    <property type="match status" value="1"/>
</dbReference>
<dbReference type="InterPro" id="IPR022496">
    <property type="entry name" value="T6A_TsaB"/>
</dbReference>
<feature type="domain" description="Gcp-like" evidence="1">
    <location>
        <begin position="32"/>
        <end position="151"/>
    </location>
</feature>
<gene>
    <name evidence="2" type="primary">tsaB</name>
    <name evidence="2" type="ORF">OCH7691_00444</name>
</gene>
<dbReference type="SUPFAM" id="SSF53067">
    <property type="entry name" value="Actin-like ATPase domain"/>
    <property type="match status" value="2"/>
</dbReference>
<dbReference type="PANTHER" id="PTHR11735:SF11">
    <property type="entry name" value="TRNA THREONYLCARBAMOYLADENOSINE BIOSYNTHESIS PROTEIN TSAB"/>
    <property type="match status" value="1"/>
</dbReference>
<dbReference type="EMBL" id="FWFR01000001">
    <property type="protein sequence ID" value="SLN19515.1"/>
    <property type="molecule type" value="Genomic_DNA"/>
</dbReference>
<protein>
    <submittedName>
        <fullName evidence="2">tRNA threonylcarbamoyladenosine biosynthesis protein TsaB</fullName>
    </submittedName>
</protein>
<dbReference type="AlphaFoldDB" id="A0A1Y5RPK8"/>
<dbReference type="InParanoid" id="A0A1Y5RPK8"/>
<dbReference type="OrthoDB" id="9809995at2"/>
<keyword evidence="3" id="KW-1185">Reference proteome</keyword>